<dbReference type="PROSITE" id="PS51677">
    <property type="entry name" value="NODB"/>
    <property type="match status" value="1"/>
</dbReference>
<dbReference type="EMBL" id="BAABCS010000014">
    <property type="protein sequence ID" value="GAA4048557.1"/>
    <property type="molecule type" value="Genomic_DNA"/>
</dbReference>
<sequence length="230" mass="26811">MYHNITPNDDLSLGLTLSTSKFEEQLDYLNKNNYISLFVSELEQMKSISSKSVVITFDDVTENQLLYALPLLRKYNVKATFFIPFSYIGKTDLWNNGSEKIMSIDQLKSLDSSIIELGHHSFYHRKYSDLSEQEIETDFDKSFDLIAKNNLNVYPSLAYPYGNYPKKGLKKDVFFMILEKKGIKMAFRIGNRVNSFPFKSKFEIQRIDIKGQDTLLKFKWKLKIGKLSLF</sequence>
<dbReference type="InterPro" id="IPR002509">
    <property type="entry name" value="NODB_dom"/>
</dbReference>
<dbReference type="CDD" id="cd10918">
    <property type="entry name" value="CE4_NodB_like_5s_6s"/>
    <property type="match status" value="1"/>
</dbReference>
<keyword evidence="2" id="KW-0732">Signal</keyword>
<gene>
    <name evidence="4" type="ORF">GCM10022388_12730</name>
</gene>
<dbReference type="SUPFAM" id="SSF88713">
    <property type="entry name" value="Glycoside hydrolase/deacetylase"/>
    <property type="match status" value="1"/>
</dbReference>
<dbReference type="PANTHER" id="PTHR34216">
    <property type="match status" value="1"/>
</dbReference>
<evidence type="ECO:0000259" key="3">
    <source>
        <dbReference type="PROSITE" id="PS51677"/>
    </source>
</evidence>
<evidence type="ECO:0000313" key="4">
    <source>
        <dbReference type="EMBL" id="GAA4048557.1"/>
    </source>
</evidence>
<comment type="subcellular location">
    <subcellularLocation>
        <location evidence="1">Secreted</location>
    </subcellularLocation>
</comment>
<evidence type="ECO:0000256" key="1">
    <source>
        <dbReference type="ARBA" id="ARBA00004613"/>
    </source>
</evidence>
<dbReference type="Pfam" id="PF01522">
    <property type="entry name" value="Polysacc_deac_1"/>
    <property type="match status" value="1"/>
</dbReference>
<comment type="caution">
    <text evidence="4">The sequence shown here is derived from an EMBL/GenBank/DDBJ whole genome shotgun (WGS) entry which is preliminary data.</text>
</comment>
<reference evidence="5" key="1">
    <citation type="journal article" date="2019" name="Int. J. Syst. Evol. Microbiol.">
        <title>The Global Catalogue of Microorganisms (GCM) 10K type strain sequencing project: providing services to taxonomists for standard genome sequencing and annotation.</title>
        <authorList>
            <consortium name="The Broad Institute Genomics Platform"/>
            <consortium name="The Broad Institute Genome Sequencing Center for Infectious Disease"/>
            <person name="Wu L."/>
            <person name="Ma J."/>
        </authorList>
    </citation>
    <scope>NUCLEOTIDE SEQUENCE [LARGE SCALE GENOMIC DNA]</scope>
    <source>
        <strain evidence="5">JCM 17068</strain>
    </source>
</reference>
<dbReference type="Gene3D" id="3.20.20.370">
    <property type="entry name" value="Glycoside hydrolase/deacetylase"/>
    <property type="match status" value="1"/>
</dbReference>
<dbReference type="PANTHER" id="PTHR34216:SF3">
    <property type="entry name" value="POLY-BETA-1,6-N-ACETYL-D-GLUCOSAMINE N-DEACETYLASE"/>
    <property type="match status" value="1"/>
</dbReference>
<accession>A0ABP7UPH5</accession>
<keyword evidence="5" id="KW-1185">Reference proteome</keyword>
<evidence type="ECO:0000256" key="2">
    <source>
        <dbReference type="ARBA" id="ARBA00022729"/>
    </source>
</evidence>
<name>A0ABP7UPH5_9FLAO</name>
<evidence type="ECO:0000313" key="5">
    <source>
        <dbReference type="Proteomes" id="UP001500426"/>
    </source>
</evidence>
<dbReference type="Proteomes" id="UP001500426">
    <property type="component" value="Unassembled WGS sequence"/>
</dbReference>
<proteinExistence type="predicted"/>
<feature type="domain" description="NodB homology" evidence="3">
    <location>
        <begin position="51"/>
        <end position="230"/>
    </location>
</feature>
<dbReference type="InterPro" id="IPR011330">
    <property type="entry name" value="Glyco_hydro/deAcase_b/a-brl"/>
</dbReference>
<organism evidence="4 5">
    <name type="scientific">Flavobacterium chungnamense</name>
    <dbReference type="NCBI Taxonomy" id="706182"/>
    <lineage>
        <taxon>Bacteria</taxon>
        <taxon>Pseudomonadati</taxon>
        <taxon>Bacteroidota</taxon>
        <taxon>Flavobacteriia</taxon>
        <taxon>Flavobacteriales</taxon>
        <taxon>Flavobacteriaceae</taxon>
        <taxon>Flavobacterium</taxon>
    </lineage>
</organism>
<dbReference type="InterPro" id="IPR051398">
    <property type="entry name" value="Polysacch_Deacetylase"/>
</dbReference>
<protein>
    <submittedName>
        <fullName evidence="4">Polysaccharide deacetylase family protein</fullName>
    </submittedName>
</protein>